<accession>A0A750T073</accession>
<comment type="caution">
    <text evidence="2">The sequence shown here is derived from an EMBL/GenBank/DDBJ whole genome shotgun (WGS) entry which is preliminary data.</text>
</comment>
<evidence type="ECO:0000313" key="3">
    <source>
        <dbReference type="EMBL" id="HAF5134928.1"/>
    </source>
</evidence>
<proteinExistence type="predicted"/>
<reference evidence="2" key="2">
    <citation type="submission" date="2020-02" db="EMBL/GenBank/DDBJ databases">
        <authorList>
            <consortium name="NCBI Pathogen Detection Project"/>
        </authorList>
    </citation>
    <scope>NUCLEOTIDE SEQUENCE</scope>
    <source>
        <strain evidence="2">MA.GW_S01690-06</strain>
    </source>
</reference>
<organism evidence="2">
    <name type="scientific">Salmonella enterica</name>
    <name type="common">Salmonella choleraesuis</name>
    <dbReference type="NCBI Taxonomy" id="28901"/>
    <lineage>
        <taxon>Bacteria</taxon>
        <taxon>Pseudomonadati</taxon>
        <taxon>Pseudomonadota</taxon>
        <taxon>Gammaproteobacteria</taxon>
        <taxon>Enterobacterales</taxon>
        <taxon>Enterobacteriaceae</taxon>
        <taxon>Salmonella</taxon>
    </lineage>
</organism>
<name>A0A750T073_SALER</name>
<reference evidence="2" key="1">
    <citation type="journal article" date="2018" name="Genome Biol.">
        <title>SKESA: strategic k-mer extension for scrupulous assemblies.</title>
        <authorList>
            <person name="Souvorov A."/>
            <person name="Agarwala R."/>
            <person name="Lipman D.J."/>
        </authorList>
    </citation>
    <scope>NUCLEOTIDE SEQUENCE</scope>
    <source>
        <strain evidence="2">MA.GW_S01690-06</strain>
    </source>
</reference>
<dbReference type="AlphaFoldDB" id="A0A750T073"/>
<sequence>MQILDDIWKSITGNIKSKVTDPIIGAFVISWSLCNWDKLAILFWGKGSVNERVAEFTGMMSVFNIPKLIVLDIDLFILPVVLTGMYIFVFPWVSLWIRGIQKQNIIKQYEQVVSIDIEKSEKQKELNKLILRSDPEKNFLAKEVELDLRVEEDHLTRRMHLTKYIQNKTESSKKQLEIKSIELEKYKIENDSAKIDYEKKVRQEERDKLKHQESIAVHNAVLASNRFPFSYGLMESLSSSLGNDEITISLNGLSDCIAAVFGYDNFYSLINDSAFNNENSRKCIYIYHDSDYLTKRFDFIIANEGVTSEYINTNIIFEHVSMVMQQLGFNFLSGESIAEKIYDDLNNNISIILDEPAVNSAMAETDTIFDDVYVEISSVIFESTLQVALVGNASGTHRKDSEVHGQDISFRGVAECTPVLGKFGLSEYKLVINQASPDF</sequence>
<evidence type="ECO:0000313" key="2">
    <source>
        <dbReference type="EMBL" id="HAF5133496.1"/>
    </source>
</evidence>
<feature type="transmembrane region" description="Helical" evidence="1">
    <location>
        <begin position="76"/>
        <end position="97"/>
    </location>
</feature>
<evidence type="ECO:0000256" key="1">
    <source>
        <dbReference type="SAM" id="Phobius"/>
    </source>
</evidence>
<dbReference type="EMBL" id="DAAVLB010000046">
    <property type="protein sequence ID" value="HAF5134928.1"/>
    <property type="molecule type" value="Genomic_DNA"/>
</dbReference>
<keyword evidence="1" id="KW-1133">Transmembrane helix</keyword>
<keyword evidence="1" id="KW-0472">Membrane</keyword>
<dbReference type="RefSeq" id="WP_094888275.1">
    <property type="nucleotide sequence ID" value="NZ_JBPRJC010000009.1"/>
</dbReference>
<dbReference type="EMBL" id="DAAVLB010000010">
    <property type="protein sequence ID" value="HAF5133496.1"/>
    <property type="molecule type" value="Genomic_DNA"/>
</dbReference>
<protein>
    <submittedName>
        <fullName evidence="2">Uncharacterized protein</fullName>
    </submittedName>
</protein>
<keyword evidence="1" id="KW-0812">Transmembrane</keyword>
<gene>
    <name evidence="2" type="ORF">G8A44_003478</name>
    <name evidence="3" type="ORF">G8A44_004975</name>
</gene>